<feature type="compositionally biased region" description="Basic and acidic residues" evidence="2">
    <location>
        <begin position="265"/>
        <end position="292"/>
    </location>
</feature>
<feature type="region of interest" description="Disordered" evidence="2">
    <location>
        <begin position="877"/>
        <end position="899"/>
    </location>
</feature>
<feature type="region of interest" description="Disordered" evidence="2">
    <location>
        <begin position="395"/>
        <end position="450"/>
    </location>
</feature>
<organism evidence="3">
    <name type="scientific">Erythrolobus australicus</name>
    <dbReference type="NCBI Taxonomy" id="1077150"/>
    <lineage>
        <taxon>Eukaryota</taxon>
        <taxon>Rhodophyta</taxon>
        <taxon>Bangiophyceae</taxon>
        <taxon>Porphyridiales</taxon>
        <taxon>Porphyridiaceae</taxon>
        <taxon>Erythrolobus</taxon>
    </lineage>
</organism>
<feature type="region of interest" description="Disordered" evidence="2">
    <location>
        <begin position="806"/>
        <end position="859"/>
    </location>
</feature>
<feature type="region of interest" description="Disordered" evidence="2">
    <location>
        <begin position="1"/>
        <end position="84"/>
    </location>
</feature>
<gene>
    <name evidence="3" type="ORF">EAUS1353_LOCUS453</name>
</gene>
<feature type="compositionally biased region" description="Low complexity" evidence="2">
    <location>
        <begin position="813"/>
        <end position="826"/>
    </location>
</feature>
<feature type="coiled-coil region" evidence="1">
    <location>
        <begin position="190"/>
        <end position="247"/>
    </location>
</feature>
<reference evidence="3" key="1">
    <citation type="submission" date="2021-01" db="EMBL/GenBank/DDBJ databases">
        <authorList>
            <person name="Corre E."/>
            <person name="Pelletier E."/>
            <person name="Niang G."/>
            <person name="Scheremetjew M."/>
            <person name="Finn R."/>
            <person name="Kale V."/>
            <person name="Holt S."/>
            <person name="Cochrane G."/>
            <person name="Meng A."/>
            <person name="Brown T."/>
            <person name="Cohen L."/>
        </authorList>
    </citation>
    <scope>NUCLEOTIDE SEQUENCE</scope>
    <source>
        <strain evidence="3">CCMP3124</strain>
    </source>
</reference>
<evidence type="ECO:0000313" key="3">
    <source>
        <dbReference type="EMBL" id="CAD9238723.1"/>
    </source>
</evidence>
<feature type="compositionally biased region" description="Polar residues" evidence="2">
    <location>
        <begin position="635"/>
        <end position="651"/>
    </location>
</feature>
<feature type="compositionally biased region" description="Polar residues" evidence="2">
    <location>
        <begin position="827"/>
        <end position="840"/>
    </location>
</feature>
<name>A0A7S1TKV1_9RHOD</name>
<feature type="region of interest" description="Disordered" evidence="2">
    <location>
        <begin position="626"/>
        <end position="682"/>
    </location>
</feature>
<feature type="compositionally biased region" description="Polar residues" evidence="2">
    <location>
        <begin position="40"/>
        <end position="72"/>
    </location>
</feature>
<dbReference type="AlphaFoldDB" id="A0A7S1TKV1"/>
<evidence type="ECO:0000256" key="2">
    <source>
        <dbReference type="SAM" id="MobiDB-lite"/>
    </source>
</evidence>
<feature type="compositionally biased region" description="Acidic residues" evidence="2">
    <location>
        <begin position="334"/>
        <end position="344"/>
    </location>
</feature>
<feature type="region of interest" description="Disordered" evidence="2">
    <location>
        <begin position="766"/>
        <end position="794"/>
    </location>
</feature>
<feature type="region of interest" description="Disordered" evidence="2">
    <location>
        <begin position="332"/>
        <end position="361"/>
    </location>
</feature>
<dbReference type="EMBL" id="HBGI01000720">
    <property type="protein sequence ID" value="CAD9238723.1"/>
    <property type="molecule type" value="Transcribed_RNA"/>
</dbReference>
<feature type="region of interest" description="Disordered" evidence="2">
    <location>
        <begin position="265"/>
        <end position="316"/>
    </location>
</feature>
<proteinExistence type="predicted"/>
<feature type="region of interest" description="Disordered" evidence="2">
    <location>
        <begin position="722"/>
        <end position="751"/>
    </location>
</feature>
<evidence type="ECO:0000256" key="1">
    <source>
        <dbReference type="SAM" id="Coils"/>
    </source>
</evidence>
<sequence length="899" mass="96075">MDSDVPAGTVRSLSGKFENPGDYSEPEVSDGETVEPAQSGLVNSLSAKFQPPEESQSNLVAQPSAEGSSTGFVKSLSGKFEGSGDLVEPVEPVKLVEPAEPIGPYIARIEDEGEVAEPGLVSSLSNHFVDAEDSEPVVVPTHSVDEDTHPSTSFVKSLSSKFEDSAVNNANAGAIANMFENPEVFEKDFNEKEAELHDKETRELANVEESTNAKALASRWEAVDYDKDFEEKEAELHQKEHEEIMARGDSNPGVMALAKSFKAFEEDEGKKDTDVPDLAEIKRRRELSKTAKEQPSFKSQDAKSDAALGTRASSLDKAPEAVAVGVAVVAVDANNDDDDDDESVKDEAYPGATANAVVDSDVGLVEERSMAAAEPELSQSMAMDDAEAEADKFDGVLANEAIPQRYGESETSESSEESEKVEDVPSRSYTAEPVSRGMSSASGPVSAPQVPLDEVAEKARRSRADDVFALLDEDFAERGAKKSSPYVGEAPKLVSVMALQPVSVDPWGEGNIADAVFVSDNYAFITGNDGRVVLWDFTNLNIINQFQPYSGEEVSFLHLLEPKKAKSLCLMTLSKNTRELKTWNVTADNVELLSTVVVPQGAVTVKNPKLGREENDLMTNVALAPSTDFDRKASGRTSSAMNRNQSTQTSAGAGLQDDSDKFMPRESSVSFAPGTRGASRNSGRFMDEEVTEKEQVLLRPASVVERENSTGDGFATSNSFLRESSQREVPAGTEPTGLPVAARGADDDDDDTMNPVLRMARSFGGASDVVKRETSRRSSVPDVGADDFADGDTLNVADEVPLESDFVRQANRGSAKSGASSTGKSSRVVSFSGRDSQAPQTAAAEIATSDSEHDNFADSSRTGSVMALAKSFGAMFEDPNSGSVPSLAEVKSKNSIVAE</sequence>
<protein>
    <submittedName>
        <fullName evidence="3">Uncharacterized protein</fullName>
    </submittedName>
</protein>
<keyword evidence="1" id="KW-0175">Coiled coil</keyword>
<feature type="compositionally biased region" description="Acidic residues" evidence="2">
    <location>
        <begin position="24"/>
        <end position="33"/>
    </location>
</feature>
<accession>A0A7S1TKV1</accession>